<dbReference type="InterPro" id="IPR020056">
    <property type="entry name" value="Rbsml_bL25/Gln-tRNA_synth_N"/>
</dbReference>
<dbReference type="NCBIfam" id="TIGR00731">
    <property type="entry name" value="bL25_bact_ctc"/>
    <property type="match status" value="1"/>
</dbReference>
<dbReference type="Gene3D" id="2.170.120.20">
    <property type="entry name" value="Ribosomal protein L25, beta domain"/>
    <property type="match status" value="1"/>
</dbReference>
<reference evidence="9 10" key="1">
    <citation type="submission" date="2020-10" db="EMBL/GenBank/DDBJ databases">
        <title>Complete genome sequence of Paludibaculum fermentans P105T, a facultatively anaerobic acidobacterium capable of dissimilatory Fe(III) reduction.</title>
        <authorList>
            <person name="Dedysh S.N."/>
            <person name="Beletsky A.V."/>
            <person name="Kulichevskaya I.S."/>
            <person name="Mardanov A.V."/>
            <person name="Ravin N.V."/>
        </authorList>
    </citation>
    <scope>NUCLEOTIDE SEQUENCE [LARGE SCALE GENOMIC DNA]</scope>
    <source>
        <strain evidence="9 10">P105</strain>
    </source>
</reference>
<dbReference type="InterPro" id="IPR020057">
    <property type="entry name" value="Ribosomal_bL25_b-dom"/>
</dbReference>
<feature type="region of interest" description="Disordered" evidence="6">
    <location>
        <begin position="188"/>
        <end position="225"/>
    </location>
</feature>
<evidence type="ECO:0000259" key="7">
    <source>
        <dbReference type="Pfam" id="PF01386"/>
    </source>
</evidence>
<dbReference type="GO" id="GO:0006412">
    <property type="term" value="P:translation"/>
    <property type="evidence" value="ECO:0007669"/>
    <property type="project" value="UniProtKB-UniRule"/>
</dbReference>
<dbReference type="Pfam" id="PF01386">
    <property type="entry name" value="Ribosomal_L25p"/>
    <property type="match status" value="1"/>
</dbReference>
<sequence length="225" mass="24403">MRKDITIAAEPRSSRGKNEARRLRVQQRIPAVVYGTGKDAVAVTVSPKEVNKILHSGSGVNTIFNVDISGVESTPVMVVDWQHDPVKNNLLHVDMLRIDLNKRLRVKVPVHPLGDPKGVKAQGGLHEIVSREIEIECLPDDIPEKFDIDVTHLMLGDALRASDLPLTGSMKLVNAADQVVSHVVAARGGAETTEEDAAKTAEPEVIKKGKKEDEAAPAADAKKKK</sequence>
<dbReference type="Gene3D" id="2.40.240.10">
    <property type="entry name" value="Ribosomal Protein L25, Chain P"/>
    <property type="match status" value="1"/>
</dbReference>
<keyword evidence="2 5" id="KW-0694">RNA-binding</keyword>
<evidence type="ECO:0000256" key="3">
    <source>
        <dbReference type="ARBA" id="ARBA00022980"/>
    </source>
</evidence>
<dbReference type="Proteomes" id="UP000593892">
    <property type="component" value="Chromosome"/>
</dbReference>
<dbReference type="CDD" id="cd00495">
    <property type="entry name" value="Ribosomal_L25_TL5_CTC"/>
    <property type="match status" value="1"/>
</dbReference>
<gene>
    <name evidence="5" type="primary">rplY</name>
    <name evidence="5" type="synonym">ctc</name>
    <name evidence="9" type="ORF">IRI77_07420</name>
</gene>
<dbReference type="InterPro" id="IPR020930">
    <property type="entry name" value="Ribosomal_uL5_bac-type"/>
</dbReference>
<accession>A0A7S7NU13</accession>
<dbReference type="Pfam" id="PF14693">
    <property type="entry name" value="Ribosomal_TL5_C"/>
    <property type="match status" value="1"/>
</dbReference>
<comment type="subunit">
    <text evidence="5">Part of the 50S ribosomal subunit; part of the 5S rRNA/L5/L18/L25 subcomplex. Contacts the 5S rRNA. Binds to the 5S rRNA independently of L5 and L18.</text>
</comment>
<dbReference type="KEGG" id="pfer:IRI77_07420"/>
<evidence type="ECO:0000256" key="4">
    <source>
        <dbReference type="ARBA" id="ARBA00023274"/>
    </source>
</evidence>
<evidence type="ECO:0000256" key="2">
    <source>
        <dbReference type="ARBA" id="ARBA00022884"/>
    </source>
</evidence>
<protein>
    <recommendedName>
        <fullName evidence="5">Large ribosomal subunit protein bL25</fullName>
    </recommendedName>
    <alternativeName>
        <fullName evidence="5">General stress protein CTC</fullName>
    </alternativeName>
</protein>
<dbReference type="InterPro" id="IPR037121">
    <property type="entry name" value="Ribosomal_bL25_C"/>
</dbReference>
<evidence type="ECO:0000259" key="8">
    <source>
        <dbReference type="Pfam" id="PF14693"/>
    </source>
</evidence>
<dbReference type="InterPro" id="IPR001021">
    <property type="entry name" value="Ribosomal_bL25_long"/>
</dbReference>
<evidence type="ECO:0000256" key="1">
    <source>
        <dbReference type="ARBA" id="ARBA00022730"/>
    </source>
</evidence>
<comment type="function">
    <text evidence="5">This is one of the proteins that binds to the 5S RNA in the ribosome where it forms part of the central protuberance.</text>
</comment>
<feature type="domain" description="Large ribosomal subunit protein bL25 L25" evidence="7">
    <location>
        <begin position="7"/>
        <end position="95"/>
    </location>
</feature>
<dbReference type="GO" id="GO:0008097">
    <property type="term" value="F:5S rRNA binding"/>
    <property type="evidence" value="ECO:0007669"/>
    <property type="project" value="InterPro"/>
</dbReference>
<dbReference type="AlphaFoldDB" id="A0A7S7NU13"/>
<proteinExistence type="inferred from homology"/>
<dbReference type="HAMAP" id="MF_01334">
    <property type="entry name" value="Ribosomal_bL25_CTC"/>
    <property type="match status" value="1"/>
</dbReference>
<evidence type="ECO:0000313" key="10">
    <source>
        <dbReference type="Proteomes" id="UP000593892"/>
    </source>
</evidence>
<feature type="compositionally biased region" description="Basic and acidic residues" evidence="6">
    <location>
        <begin position="196"/>
        <end position="214"/>
    </location>
</feature>
<name>A0A7S7NU13_PALFE</name>
<dbReference type="SUPFAM" id="SSF50715">
    <property type="entry name" value="Ribosomal protein L25-like"/>
    <property type="match status" value="1"/>
</dbReference>
<dbReference type="PANTHER" id="PTHR33284">
    <property type="entry name" value="RIBOSOMAL PROTEIN L25/GLN-TRNA SYNTHETASE, ANTI-CODON-BINDING DOMAIN-CONTAINING PROTEIN"/>
    <property type="match status" value="1"/>
</dbReference>
<keyword evidence="3 5" id="KW-0689">Ribosomal protein</keyword>
<keyword evidence="1 5" id="KW-0699">rRNA-binding</keyword>
<comment type="similarity">
    <text evidence="5">Belongs to the bacterial ribosomal protein bL25 family. CTC subfamily.</text>
</comment>
<evidence type="ECO:0000256" key="6">
    <source>
        <dbReference type="SAM" id="MobiDB-lite"/>
    </source>
</evidence>
<dbReference type="InterPro" id="IPR029751">
    <property type="entry name" value="Ribosomal_L25_dom"/>
</dbReference>
<keyword evidence="4 5" id="KW-0687">Ribonucleoprotein</keyword>
<feature type="domain" description="Large ribosomal subunit protein bL25 beta" evidence="8">
    <location>
        <begin position="104"/>
        <end position="187"/>
    </location>
</feature>
<dbReference type="InterPro" id="IPR011035">
    <property type="entry name" value="Ribosomal_bL25/Gln-tRNA_synth"/>
</dbReference>
<dbReference type="EMBL" id="CP063849">
    <property type="protein sequence ID" value="QOY89772.1"/>
    <property type="molecule type" value="Genomic_DNA"/>
</dbReference>
<organism evidence="9 10">
    <name type="scientific">Paludibaculum fermentans</name>
    <dbReference type="NCBI Taxonomy" id="1473598"/>
    <lineage>
        <taxon>Bacteria</taxon>
        <taxon>Pseudomonadati</taxon>
        <taxon>Acidobacteriota</taxon>
        <taxon>Terriglobia</taxon>
        <taxon>Bryobacterales</taxon>
        <taxon>Bryobacteraceae</taxon>
        <taxon>Paludibaculum</taxon>
    </lineage>
</organism>
<dbReference type="GO" id="GO:0022625">
    <property type="term" value="C:cytosolic large ribosomal subunit"/>
    <property type="evidence" value="ECO:0007669"/>
    <property type="project" value="TreeGrafter"/>
</dbReference>
<evidence type="ECO:0000313" key="9">
    <source>
        <dbReference type="EMBL" id="QOY89772.1"/>
    </source>
</evidence>
<keyword evidence="10" id="KW-1185">Reference proteome</keyword>
<dbReference type="GO" id="GO:0003735">
    <property type="term" value="F:structural constituent of ribosome"/>
    <property type="evidence" value="ECO:0007669"/>
    <property type="project" value="InterPro"/>
</dbReference>
<dbReference type="RefSeq" id="WP_194451434.1">
    <property type="nucleotide sequence ID" value="NZ_CP063849.1"/>
</dbReference>
<dbReference type="PANTHER" id="PTHR33284:SF1">
    <property type="entry name" value="RIBOSOMAL PROTEIN L25_GLN-TRNA SYNTHETASE, ANTI-CODON-BINDING DOMAIN-CONTAINING PROTEIN"/>
    <property type="match status" value="1"/>
</dbReference>
<evidence type="ECO:0000256" key="5">
    <source>
        <dbReference type="HAMAP-Rule" id="MF_01334"/>
    </source>
</evidence>